<organism evidence="1 2">
    <name type="scientific">Lapidilactobacillus achengensis</name>
    <dbReference type="NCBI Taxonomy" id="2486000"/>
    <lineage>
        <taxon>Bacteria</taxon>
        <taxon>Bacillati</taxon>
        <taxon>Bacillota</taxon>
        <taxon>Bacilli</taxon>
        <taxon>Lactobacillales</taxon>
        <taxon>Lactobacillaceae</taxon>
        <taxon>Lapidilactobacillus</taxon>
    </lineage>
</organism>
<sequence length="175" mass="19185">MEITAKSALTLVGQVALAHDISANGSFYNVWQDFEDEPALAALDQQLIANQGASNRVGLLIFSPDGYQFWTGVAVPDQVATPAGWHRYQVPAGPAVDLVQADPQFLPQVPASYKLNQVYAAADQAQIKLPESLGHAELPYFLEQLTFTTSLDAPQSQYYRIYDSPEIEALEDDLD</sequence>
<accession>A0ABW1UJS8</accession>
<comment type="caution">
    <text evidence="1">The sequence shown here is derived from an EMBL/GenBank/DDBJ whole genome shotgun (WGS) entry which is preliminary data.</text>
</comment>
<evidence type="ECO:0000313" key="1">
    <source>
        <dbReference type="EMBL" id="MFC6314177.1"/>
    </source>
</evidence>
<gene>
    <name evidence="1" type="ORF">ACFQHW_01150</name>
</gene>
<dbReference type="RefSeq" id="WP_125596543.1">
    <property type="nucleotide sequence ID" value="NZ_JBHSSM010000005.1"/>
</dbReference>
<keyword evidence="2" id="KW-1185">Reference proteome</keyword>
<dbReference type="EMBL" id="JBHSSM010000005">
    <property type="protein sequence ID" value="MFC6314177.1"/>
    <property type="molecule type" value="Genomic_DNA"/>
</dbReference>
<evidence type="ECO:0000313" key="2">
    <source>
        <dbReference type="Proteomes" id="UP001596310"/>
    </source>
</evidence>
<proteinExistence type="predicted"/>
<name>A0ABW1UJS8_9LACO</name>
<reference evidence="2" key="1">
    <citation type="journal article" date="2019" name="Int. J. Syst. Evol. Microbiol.">
        <title>The Global Catalogue of Microorganisms (GCM) 10K type strain sequencing project: providing services to taxonomists for standard genome sequencing and annotation.</title>
        <authorList>
            <consortium name="The Broad Institute Genomics Platform"/>
            <consortium name="The Broad Institute Genome Sequencing Center for Infectious Disease"/>
            <person name="Wu L."/>
            <person name="Ma J."/>
        </authorList>
    </citation>
    <scope>NUCLEOTIDE SEQUENCE [LARGE SCALE GENOMIC DNA]</scope>
    <source>
        <strain evidence="2">CCM 8897</strain>
    </source>
</reference>
<dbReference type="Proteomes" id="UP001596310">
    <property type="component" value="Unassembled WGS sequence"/>
</dbReference>
<protein>
    <submittedName>
        <fullName evidence="1">Uncharacterized protein</fullName>
    </submittedName>
</protein>